<reference evidence="1" key="2">
    <citation type="journal article" date="2015" name="Data Brief">
        <title>Shoot transcriptome of the giant reed, Arundo donax.</title>
        <authorList>
            <person name="Barrero R.A."/>
            <person name="Guerrero F.D."/>
            <person name="Moolhuijzen P."/>
            <person name="Goolsby J.A."/>
            <person name="Tidwell J."/>
            <person name="Bellgard S.E."/>
            <person name="Bellgard M.I."/>
        </authorList>
    </citation>
    <scope>NUCLEOTIDE SEQUENCE</scope>
    <source>
        <tissue evidence="1">Shoot tissue taken approximately 20 cm above the soil surface</tissue>
    </source>
</reference>
<proteinExistence type="predicted"/>
<sequence>MTRLPTHVNIYIFSWKRSNYTEESN</sequence>
<accession>A0A0A8YM45</accession>
<reference evidence="1" key="1">
    <citation type="submission" date="2014-09" db="EMBL/GenBank/DDBJ databases">
        <authorList>
            <person name="Magalhaes I.L.F."/>
            <person name="Oliveira U."/>
            <person name="Santos F.R."/>
            <person name="Vidigal T.H.D.A."/>
            <person name="Brescovit A.D."/>
            <person name="Santos A.J."/>
        </authorList>
    </citation>
    <scope>NUCLEOTIDE SEQUENCE</scope>
    <source>
        <tissue evidence="1">Shoot tissue taken approximately 20 cm above the soil surface</tissue>
    </source>
</reference>
<organism evidence="1">
    <name type="scientific">Arundo donax</name>
    <name type="common">Giant reed</name>
    <name type="synonym">Donax arundinaceus</name>
    <dbReference type="NCBI Taxonomy" id="35708"/>
    <lineage>
        <taxon>Eukaryota</taxon>
        <taxon>Viridiplantae</taxon>
        <taxon>Streptophyta</taxon>
        <taxon>Embryophyta</taxon>
        <taxon>Tracheophyta</taxon>
        <taxon>Spermatophyta</taxon>
        <taxon>Magnoliopsida</taxon>
        <taxon>Liliopsida</taxon>
        <taxon>Poales</taxon>
        <taxon>Poaceae</taxon>
        <taxon>PACMAD clade</taxon>
        <taxon>Arundinoideae</taxon>
        <taxon>Arundineae</taxon>
        <taxon>Arundo</taxon>
    </lineage>
</organism>
<dbReference type="AlphaFoldDB" id="A0A0A8YM45"/>
<protein>
    <submittedName>
        <fullName evidence="1">Uncharacterized protein</fullName>
    </submittedName>
</protein>
<name>A0A0A8YM45_ARUDO</name>
<evidence type="ECO:0000313" key="1">
    <source>
        <dbReference type="EMBL" id="JAD26623.1"/>
    </source>
</evidence>
<dbReference type="EMBL" id="GBRH01271272">
    <property type="protein sequence ID" value="JAD26623.1"/>
    <property type="molecule type" value="Transcribed_RNA"/>
</dbReference>